<dbReference type="Proteomes" id="UP000305067">
    <property type="component" value="Unassembled WGS sequence"/>
</dbReference>
<gene>
    <name evidence="2" type="ORF">BDV98DRAFT_578411</name>
</gene>
<dbReference type="Pfam" id="PF20241">
    <property type="entry name" value="DUF6598"/>
    <property type="match status" value="1"/>
</dbReference>
<evidence type="ECO:0000313" key="3">
    <source>
        <dbReference type="Proteomes" id="UP000305067"/>
    </source>
</evidence>
<sequence>MDPAATSNCVEPLMVYNNGIPIGRALLEIFYVRFDERDSGDIYGDIKVVDGDGTEFLWTRTQENPLRIHSGENILLEGPSRLLVAADELNIIS</sequence>
<proteinExistence type="predicted"/>
<dbReference type="EMBL" id="ML178988">
    <property type="protein sequence ID" value="TFK95069.1"/>
    <property type="molecule type" value="Genomic_DNA"/>
</dbReference>
<accession>A0A5C3Q1Y6</accession>
<name>A0A5C3Q1Y6_9AGAR</name>
<feature type="domain" description="DUF6598" evidence="1">
    <location>
        <begin position="26"/>
        <end position="90"/>
    </location>
</feature>
<evidence type="ECO:0000259" key="1">
    <source>
        <dbReference type="Pfam" id="PF20241"/>
    </source>
</evidence>
<keyword evidence="3" id="KW-1185">Reference proteome</keyword>
<organism evidence="2 3">
    <name type="scientific">Pterulicium gracile</name>
    <dbReference type="NCBI Taxonomy" id="1884261"/>
    <lineage>
        <taxon>Eukaryota</taxon>
        <taxon>Fungi</taxon>
        <taxon>Dikarya</taxon>
        <taxon>Basidiomycota</taxon>
        <taxon>Agaricomycotina</taxon>
        <taxon>Agaricomycetes</taxon>
        <taxon>Agaricomycetidae</taxon>
        <taxon>Agaricales</taxon>
        <taxon>Pleurotineae</taxon>
        <taxon>Pterulaceae</taxon>
        <taxon>Pterulicium</taxon>
    </lineage>
</organism>
<reference evidence="2 3" key="1">
    <citation type="journal article" date="2019" name="Nat. Ecol. Evol.">
        <title>Megaphylogeny resolves global patterns of mushroom evolution.</title>
        <authorList>
            <person name="Varga T."/>
            <person name="Krizsan K."/>
            <person name="Foldi C."/>
            <person name="Dima B."/>
            <person name="Sanchez-Garcia M."/>
            <person name="Sanchez-Ramirez S."/>
            <person name="Szollosi G.J."/>
            <person name="Szarkandi J.G."/>
            <person name="Papp V."/>
            <person name="Albert L."/>
            <person name="Andreopoulos W."/>
            <person name="Angelini C."/>
            <person name="Antonin V."/>
            <person name="Barry K.W."/>
            <person name="Bougher N.L."/>
            <person name="Buchanan P."/>
            <person name="Buyck B."/>
            <person name="Bense V."/>
            <person name="Catcheside P."/>
            <person name="Chovatia M."/>
            <person name="Cooper J."/>
            <person name="Damon W."/>
            <person name="Desjardin D."/>
            <person name="Finy P."/>
            <person name="Geml J."/>
            <person name="Haridas S."/>
            <person name="Hughes K."/>
            <person name="Justo A."/>
            <person name="Karasinski D."/>
            <person name="Kautmanova I."/>
            <person name="Kiss B."/>
            <person name="Kocsube S."/>
            <person name="Kotiranta H."/>
            <person name="LaButti K.M."/>
            <person name="Lechner B.E."/>
            <person name="Liimatainen K."/>
            <person name="Lipzen A."/>
            <person name="Lukacs Z."/>
            <person name="Mihaltcheva S."/>
            <person name="Morgado L.N."/>
            <person name="Niskanen T."/>
            <person name="Noordeloos M.E."/>
            <person name="Ohm R.A."/>
            <person name="Ortiz-Santana B."/>
            <person name="Ovrebo C."/>
            <person name="Racz N."/>
            <person name="Riley R."/>
            <person name="Savchenko A."/>
            <person name="Shiryaev A."/>
            <person name="Soop K."/>
            <person name="Spirin V."/>
            <person name="Szebenyi C."/>
            <person name="Tomsovsky M."/>
            <person name="Tulloss R.E."/>
            <person name="Uehling J."/>
            <person name="Grigoriev I.V."/>
            <person name="Vagvolgyi C."/>
            <person name="Papp T."/>
            <person name="Martin F.M."/>
            <person name="Miettinen O."/>
            <person name="Hibbett D.S."/>
            <person name="Nagy L.G."/>
        </authorList>
    </citation>
    <scope>NUCLEOTIDE SEQUENCE [LARGE SCALE GENOMIC DNA]</scope>
    <source>
        <strain evidence="2 3">CBS 309.79</strain>
    </source>
</reference>
<dbReference type="STRING" id="1884261.A0A5C3Q1Y6"/>
<dbReference type="InterPro" id="IPR046533">
    <property type="entry name" value="DUF6598"/>
</dbReference>
<dbReference type="AlphaFoldDB" id="A0A5C3Q1Y6"/>
<protein>
    <recommendedName>
        <fullName evidence="1">DUF6598 domain-containing protein</fullName>
    </recommendedName>
</protein>
<dbReference type="OrthoDB" id="4927890at2759"/>
<evidence type="ECO:0000313" key="2">
    <source>
        <dbReference type="EMBL" id="TFK95069.1"/>
    </source>
</evidence>